<protein>
    <submittedName>
        <fullName evidence="1">Uncharacterized protein</fullName>
    </submittedName>
</protein>
<sequence length="52" mass="6011">MLKANGTLTDFKERAMAFYYSSWEKLGDFFHIAVGSLRLSWQPTNKIAEAIR</sequence>
<evidence type="ECO:0000313" key="1">
    <source>
        <dbReference type="EMBL" id="AFD08654.1"/>
    </source>
</evidence>
<keyword evidence="2" id="KW-1185">Reference proteome</keyword>
<organism evidence="1 2">
    <name type="scientific">Solitalea canadensis (strain ATCC 29591 / DSM 3403 / JCM 21819 / LMG 8368 / NBRC 15130 / NCIMB 12057 / USAM 9D)</name>
    <name type="common">Flexibacter canadensis</name>
    <dbReference type="NCBI Taxonomy" id="929556"/>
    <lineage>
        <taxon>Bacteria</taxon>
        <taxon>Pseudomonadati</taxon>
        <taxon>Bacteroidota</taxon>
        <taxon>Sphingobacteriia</taxon>
        <taxon>Sphingobacteriales</taxon>
        <taxon>Sphingobacteriaceae</taxon>
        <taxon>Solitalea</taxon>
    </lineage>
</organism>
<dbReference type="STRING" id="929556.Solca_3650"/>
<dbReference type="AlphaFoldDB" id="H8KLF2"/>
<accession>H8KLF2</accession>
<gene>
    <name evidence="1" type="ordered locus">Solca_3650</name>
</gene>
<name>H8KLF2_SOLCM</name>
<dbReference type="RefSeq" id="WP_014681877.1">
    <property type="nucleotide sequence ID" value="NC_017770.1"/>
</dbReference>
<evidence type="ECO:0000313" key="2">
    <source>
        <dbReference type="Proteomes" id="UP000007590"/>
    </source>
</evidence>
<proteinExistence type="predicted"/>
<dbReference type="EMBL" id="CP003349">
    <property type="protein sequence ID" value="AFD08654.1"/>
    <property type="molecule type" value="Genomic_DNA"/>
</dbReference>
<dbReference type="HOGENOM" id="CLU_3084780_0_0_10"/>
<dbReference type="Proteomes" id="UP000007590">
    <property type="component" value="Chromosome"/>
</dbReference>
<dbReference type="KEGG" id="scn:Solca_3650"/>
<reference evidence="1" key="1">
    <citation type="submission" date="2012-02" db="EMBL/GenBank/DDBJ databases">
        <title>The complete genome of Solitalea canadensis DSM 3403.</title>
        <authorList>
            <consortium name="US DOE Joint Genome Institute (JGI-PGF)"/>
            <person name="Lucas S."/>
            <person name="Copeland A."/>
            <person name="Lapidus A."/>
            <person name="Glavina del Rio T."/>
            <person name="Dalin E."/>
            <person name="Tice H."/>
            <person name="Bruce D."/>
            <person name="Goodwin L."/>
            <person name="Pitluck S."/>
            <person name="Peters L."/>
            <person name="Ovchinnikova G."/>
            <person name="Lu M."/>
            <person name="Kyrpides N."/>
            <person name="Mavromatis K."/>
            <person name="Ivanova N."/>
            <person name="Brettin T."/>
            <person name="Detter J.C."/>
            <person name="Han C."/>
            <person name="Larimer F."/>
            <person name="Land M."/>
            <person name="Hauser L."/>
            <person name="Markowitz V."/>
            <person name="Cheng J.-F."/>
            <person name="Hugenholtz P."/>
            <person name="Woyke T."/>
            <person name="Wu D."/>
            <person name="Spring S."/>
            <person name="Schroeder M."/>
            <person name="Kopitz M."/>
            <person name="Brambilla E."/>
            <person name="Klenk H.-P."/>
            <person name="Eisen J.A."/>
        </authorList>
    </citation>
    <scope>NUCLEOTIDE SEQUENCE</scope>
    <source>
        <strain evidence="1">DSM 3403</strain>
    </source>
</reference>